<evidence type="ECO:0000256" key="1">
    <source>
        <dbReference type="SAM" id="MobiDB-lite"/>
    </source>
</evidence>
<dbReference type="EMBL" id="JBHSOC010000026">
    <property type="protein sequence ID" value="MFC5643011.1"/>
    <property type="molecule type" value="Genomic_DNA"/>
</dbReference>
<keyword evidence="2" id="KW-0812">Transmembrane</keyword>
<keyword evidence="2" id="KW-1133">Transmembrane helix</keyword>
<dbReference type="RefSeq" id="WP_346140369.1">
    <property type="nucleotide sequence ID" value="NZ_BAAAUA010000001.1"/>
</dbReference>
<accession>A0ABW0VBG8</accession>
<name>A0ABW0VBG8_9ACTN</name>
<keyword evidence="2" id="KW-0472">Membrane</keyword>
<feature type="compositionally biased region" description="Gly residues" evidence="1">
    <location>
        <begin position="90"/>
        <end position="99"/>
    </location>
</feature>
<feature type="region of interest" description="Disordered" evidence="1">
    <location>
        <begin position="1"/>
        <end position="21"/>
    </location>
</feature>
<sequence>MSEPIPPVPSEPGTEETAALPPVAAKSSFRQRYVHLPRRRRTRWLVAGAGVVAAGVVVAGAAAAVVHHHDERVQGVARAEGPFGKPMGGKFGHGGAPGDDGGEVRVKRGPGGRVTAEGAPVPPGAPGAPGTLSRPGGQFRTGPGALAPAALPAVPADQAAVKAAAAVPGGRVAGVTVVGREGGGSSWAVVVLGTDGVRHLVTVDGTDGSITGNTVEDGR</sequence>
<organism evidence="3 4">
    <name type="scientific">Kitasatospora cinereorecta</name>
    <dbReference type="NCBI Taxonomy" id="285560"/>
    <lineage>
        <taxon>Bacteria</taxon>
        <taxon>Bacillati</taxon>
        <taxon>Actinomycetota</taxon>
        <taxon>Actinomycetes</taxon>
        <taxon>Kitasatosporales</taxon>
        <taxon>Streptomycetaceae</taxon>
        <taxon>Kitasatospora</taxon>
    </lineage>
</organism>
<keyword evidence="4" id="KW-1185">Reference proteome</keyword>
<protein>
    <recommendedName>
        <fullName evidence="5">PepSY domain-containing protein</fullName>
    </recommendedName>
</protein>
<feature type="transmembrane region" description="Helical" evidence="2">
    <location>
        <begin position="44"/>
        <end position="66"/>
    </location>
</feature>
<feature type="compositionally biased region" description="Pro residues" evidence="1">
    <location>
        <begin position="1"/>
        <end position="10"/>
    </location>
</feature>
<feature type="region of interest" description="Disordered" evidence="1">
    <location>
        <begin position="90"/>
        <end position="143"/>
    </location>
</feature>
<evidence type="ECO:0000256" key="2">
    <source>
        <dbReference type="SAM" id="Phobius"/>
    </source>
</evidence>
<evidence type="ECO:0008006" key="5">
    <source>
        <dbReference type="Google" id="ProtNLM"/>
    </source>
</evidence>
<proteinExistence type="predicted"/>
<comment type="caution">
    <text evidence="3">The sequence shown here is derived from an EMBL/GenBank/DDBJ whole genome shotgun (WGS) entry which is preliminary data.</text>
</comment>
<evidence type="ECO:0000313" key="4">
    <source>
        <dbReference type="Proteomes" id="UP001596066"/>
    </source>
</evidence>
<evidence type="ECO:0000313" key="3">
    <source>
        <dbReference type="EMBL" id="MFC5643011.1"/>
    </source>
</evidence>
<gene>
    <name evidence="3" type="ORF">ACFPZF_16800</name>
</gene>
<dbReference type="Proteomes" id="UP001596066">
    <property type="component" value="Unassembled WGS sequence"/>
</dbReference>
<reference evidence="4" key="1">
    <citation type="journal article" date="2019" name="Int. J. Syst. Evol. Microbiol.">
        <title>The Global Catalogue of Microorganisms (GCM) 10K type strain sequencing project: providing services to taxonomists for standard genome sequencing and annotation.</title>
        <authorList>
            <consortium name="The Broad Institute Genomics Platform"/>
            <consortium name="The Broad Institute Genome Sequencing Center for Infectious Disease"/>
            <person name="Wu L."/>
            <person name="Ma J."/>
        </authorList>
    </citation>
    <scope>NUCLEOTIDE SEQUENCE [LARGE SCALE GENOMIC DNA]</scope>
    <source>
        <strain evidence="4">CGMCC 4.1622</strain>
    </source>
</reference>